<dbReference type="AlphaFoldDB" id="A0A834WIZ1"/>
<evidence type="ECO:0000313" key="2">
    <source>
        <dbReference type="Proteomes" id="UP000634136"/>
    </source>
</evidence>
<keyword evidence="2" id="KW-1185">Reference proteome</keyword>
<name>A0A834WIZ1_9FABA</name>
<comment type="caution">
    <text evidence="1">The sequence shown here is derived from an EMBL/GenBank/DDBJ whole genome shotgun (WGS) entry which is preliminary data.</text>
</comment>
<dbReference type="EMBL" id="JAAIUW010000008">
    <property type="protein sequence ID" value="KAF7818824.1"/>
    <property type="molecule type" value="Genomic_DNA"/>
</dbReference>
<reference evidence="1" key="1">
    <citation type="submission" date="2020-09" db="EMBL/GenBank/DDBJ databases">
        <title>Genome-Enabled Discovery of Anthraquinone Biosynthesis in Senna tora.</title>
        <authorList>
            <person name="Kang S.-H."/>
            <person name="Pandey R.P."/>
            <person name="Lee C.-M."/>
            <person name="Sim J.-S."/>
            <person name="Jeong J.-T."/>
            <person name="Choi B.-S."/>
            <person name="Jung M."/>
            <person name="Ginzburg D."/>
            <person name="Zhao K."/>
            <person name="Won S.Y."/>
            <person name="Oh T.-J."/>
            <person name="Yu Y."/>
            <person name="Kim N.-H."/>
            <person name="Lee O.R."/>
            <person name="Lee T.-H."/>
            <person name="Bashyal P."/>
            <person name="Kim T.-S."/>
            <person name="Lee W.-H."/>
            <person name="Kawkins C."/>
            <person name="Kim C.-K."/>
            <person name="Kim J.S."/>
            <person name="Ahn B.O."/>
            <person name="Rhee S.Y."/>
            <person name="Sohng J.K."/>
        </authorList>
    </citation>
    <scope>NUCLEOTIDE SEQUENCE</scope>
    <source>
        <tissue evidence="1">Leaf</tissue>
    </source>
</reference>
<gene>
    <name evidence="1" type="ORF">G2W53_024279</name>
</gene>
<accession>A0A834WIZ1</accession>
<sequence length="236" mass="25376">MTKRPMAALAYTSSFGLVFHESPPGEIVTLLDQDARGVGSLRSSVGRASAPATLFSCFSPVFLLRPLTYLESSLPKNITASATSSALRTTPFIFPPSKYTLSTSSFSIFIPFVIKGVATAYGDMQFTLIPCLPISTHKFFVRPTTACFDADGVFGYKESTVYVHLKNSLQVLRIKGKDGESIHVDISNGRIFVTNGEAQIVLDVGDDDVCTVMCEKPRGGLANATGAAGYESYLAF</sequence>
<protein>
    <submittedName>
        <fullName evidence="1">Uncharacterized protein</fullName>
    </submittedName>
</protein>
<dbReference type="Proteomes" id="UP000634136">
    <property type="component" value="Unassembled WGS sequence"/>
</dbReference>
<organism evidence="1 2">
    <name type="scientific">Senna tora</name>
    <dbReference type="NCBI Taxonomy" id="362788"/>
    <lineage>
        <taxon>Eukaryota</taxon>
        <taxon>Viridiplantae</taxon>
        <taxon>Streptophyta</taxon>
        <taxon>Embryophyta</taxon>
        <taxon>Tracheophyta</taxon>
        <taxon>Spermatophyta</taxon>
        <taxon>Magnoliopsida</taxon>
        <taxon>eudicotyledons</taxon>
        <taxon>Gunneridae</taxon>
        <taxon>Pentapetalae</taxon>
        <taxon>rosids</taxon>
        <taxon>fabids</taxon>
        <taxon>Fabales</taxon>
        <taxon>Fabaceae</taxon>
        <taxon>Caesalpinioideae</taxon>
        <taxon>Cassia clade</taxon>
        <taxon>Senna</taxon>
    </lineage>
</organism>
<evidence type="ECO:0000313" key="1">
    <source>
        <dbReference type="EMBL" id="KAF7818824.1"/>
    </source>
</evidence>
<proteinExistence type="predicted"/>